<dbReference type="InterPro" id="IPR032675">
    <property type="entry name" value="LRR_dom_sf"/>
</dbReference>
<dbReference type="eggNOG" id="KOG0619">
    <property type="taxonomic scope" value="Eukaryota"/>
</dbReference>
<dbReference type="SUPFAM" id="SSF52058">
    <property type="entry name" value="L domain-like"/>
    <property type="match status" value="1"/>
</dbReference>
<feature type="region of interest" description="Disordered" evidence="3">
    <location>
        <begin position="270"/>
        <end position="295"/>
    </location>
</feature>
<accession>H3H5A3</accession>
<evidence type="ECO:0000313" key="5">
    <source>
        <dbReference type="Proteomes" id="UP000005238"/>
    </source>
</evidence>
<protein>
    <submittedName>
        <fullName evidence="4">Uncharacterized protein</fullName>
    </submittedName>
</protein>
<dbReference type="VEuPathDB" id="FungiDB:KRP23_4667"/>
<dbReference type="Proteomes" id="UP000005238">
    <property type="component" value="Unassembled WGS sequence"/>
</dbReference>
<dbReference type="InterPro" id="IPR052595">
    <property type="entry name" value="LRRC69/RLP"/>
</dbReference>
<dbReference type="SMART" id="SM00369">
    <property type="entry name" value="LRR_TYP"/>
    <property type="match status" value="12"/>
</dbReference>
<dbReference type="EMBL" id="DS566307">
    <property type="status" value="NOT_ANNOTATED_CDS"/>
    <property type="molecule type" value="Genomic_DNA"/>
</dbReference>
<name>H3H5A3_PHYRM</name>
<dbReference type="HOGENOM" id="CLU_597833_0_0_1"/>
<dbReference type="Pfam" id="PF13855">
    <property type="entry name" value="LRR_8"/>
    <property type="match status" value="3"/>
</dbReference>
<dbReference type="SUPFAM" id="SSF52075">
    <property type="entry name" value="Outer arm dynein light chain 1"/>
    <property type="match status" value="1"/>
</dbReference>
<dbReference type="InterPro" id="IPR003591">
    <property type="entry name" value="Leu-rich_rpt_typical-subtyp"/>
</dbReference>
<evidence type="ECO:0000313" key="4">
    <source>
        <dbReference type="EnsemblProtists" id="Phyra85799"/>
    </source>
</evidence>
<keyword evidence="2" id="KW-0677">Repeat</keyword>
<evidence type="ECO:0000256" key="2">
    <source>
        <dbReference type="ARBA" id="ARBA00022737"/>
    </source>
</evidence>
<dbReference type="Gene3D" id="3.80.10.10">
    <property type="entry name" value="Ribonuclease Inhibitor"/>
    <property type="match status" value="2"/>
</dbReference>
<dbReference type="PRINTS" id="PR00019">
    <property type="entry name" value="LEURICHRPT"/>
</dbReference>
<dbReference type="GO" id="GO:0035556">
    <property type="term" value="P:intracellular signal transduction"/>
    <property type="evidence" value="ECO:0000318"/>
    <property type="project" value="GO_Central"/>
</dbReference>
<keyword evidence="1" id="KW-0433">Leucine-rich repeat</keyword>
<dbReference type="OMA" id="VIDKRHC"/>
<dbReference type="EnsemblProtists" id="Phyra85799">
    <property type="protein sequence ID" value="Phyra85799"/>
    <property type="gene ID" value="Phyra85799"/>
</dbReference>
<dbReference type="InParanoid" id="H3H5A3"/>
<reference evidence="5" key="1">
    <citation type="journal article" date="2006" name="Science">
        <title>Phytophthora genome sequences uncover evolutionary origins and mechanisms of pathogenesis.</title>
        <authorList>
            <person name="Tyler B.M."/>
            <person name="Tripathy S."/>
            <person name="Zhang X."/>
            <person name="Dehal P."/>
            <person name="Jiang R.H."/>
            <person name="Aerts A."/>
            <person name="Arredondo F.D."/>
            <person name="Baxter L."/>
            <person name="Bensasson D."/>
            <person name="Beynon J.L."/>
            <person name="Chapman J."/>
            <person name="Damasceno C.M."/>
            <person name="Dorrance A.E."/>
            <person name="Dou D."/>
            <person name="Dickerman A.W."/>
            <person name="Dubchak I.L."/>
            <person name="Garbelotto M."/>
            <person name="Gijzen M."/>
            <person name="Gordon S.G."/>
            <person name="Govers F."/>
            <person name="Grunwald N.J."/>
            <person name="Huang W."/>
            <person name="Ivors K.L."/>
            <person name="Jones R.W."/>
            <person name="Kamoun S."/>
            <person name="Krampis K."/>
            <person name="Lamour K.H."/>
            <person name="Lee M.K."/>
            <person name="McDonald W.H."/>
            <person name="Medina M."/>
            <person name="Meijer H.J."/>
            <person name="Nordberg E.K."/>
            <person name="Maclean D.J."/>
            <person name="Ospina-Giraldo M.D."/>
            <person name="Morris P.F."/>
            <person name="Phuntumart V."/>
            <person name="Putnam N.H."/>
            <person name="Rash S."/>
            <person name="Rose J.K."/>
            <person name="Sakihama Y."/>
            <person name="Salamov A.A."/>
            <person name="Savidor A."/>
            <person name="Scheuring C.F."/>
            <person name="Smith B.M."/>
            <person name="Sobral B.W."/>
            <person name="Terry A."/>
            <person name="Torto-Alalibo T.A."/>
            <person name="Win J."/>
            <person name="Xu Z."/>
            <person name="Zhang H."/>
            <person name="Grigoriev I.V."/>
            <person name="Rokhsar D.S."/>
            <person name="Boore J.L."/>
        </authorList>
    </citation>
    <scope>NUCLEOTIDE SEQUENCE [LARGE SCALE GENOMIC DNA]</scope>
    <source>
        <strain evidence="5">Pr102</strain>
    </source>
</reference>
<evidence type="ECO:0000256" key="3">
    <source>
        <dbReference type="SAM" id="MobiDB-lite"/>
    </source>
</evidence>
<dbReference type="PANTHER" id="PTHR48057">
    <property type="entry name" value="LEUCINE-RICH REPEAT SERINE/THREONINE-PROTEIN KINASE 1"/>
    <property type="match status" value="1"/>
</dbReference>
<reference evidence="4" key="2">
    <citation type="submission" date="2015-06" db="UniProtKB">
        <authorList>
            <consortium name="EnsemblProtists"/>
        </authorList>
    </citation>
    <scope>IDENTIFICATION</scope>
    <source>
        <strain evidence="4">Pr102</strain>
    </source>
</reference>
<dbReference type="InterPro" id="IPR001611">
    <property type="entry name" value="Leu-rich_rpt"/>
</dbReference>
<sequence length="385" mass="42294">MGAGASTKALDEFEAALESSDSTSKLVVTSCDLLVLPPEILERAAHLRELRLEHAKLKQLPASFGCLVLLERLSLAGNELEALPLSFHQLQRLEELDLSCNALRSLLGNFCDLGALRRLFVYDNALQKLPREFGALTSLEMVDMHNNALRKLPRSFPCLAQLSRLDLSRNKLRKLPEAFGNLSALRNCNLGRNALRELPACFGMLGHLAVLGLQYNALYKLPASFADLTNLTNLSLTGNRIECLPGPQLGALKALITLTYAENRLQQWQPGEKSSVLEEDPPEKDDAGSNEAEATDELETFATCSNPLAALDSVQYLDLSDNWLVSLPARGWTSLGALLHLKLARNRLQSLPTEVGRLAKLQRLDIAGNKFTALPNALFSTERTS</sequence>
<evidence type="ECO:0000256" key="1">
    <source>
        <dbReference type="ARBA" id="ARBA00022614"/>
    </source>
</evidence>
<dbReference type="AlphaFoldDB" id="H3H5A3"/>
<organism evidence="4 5">
    <name type="scientific">Phytophthora ramorum</name>
    <name type="common">Sudden oak death agent</name>
    <dbReference type="NCBI Taxonomy" id="164328"/>
    <lineage>
        <taxon>Eukaryota</taxon>
        <taxon>Sar</taxon>
        <taxon>Stramenopiles</taxon>
        <taxon>Oomycota</taxon>
        <taxon>Peronosporomycetes</taxon>
        <taxon>Peronosporales</taxon>
        <taxon>Peronosporaceae</taxon>
        <taxon>Phytophthora</taxon>
    </lineage>
</organism>
<proteinExistence type="predicted"/>
<dbReference type="VEuPathDB" id="FungiDB:KRP22_2110"/>
<dbReference type="SMART" id="SM00364">
    <property type="entry name" value="LRR_BAC"/>
    <property type="match status" value="11"/>
</dbReference>
<dbReference type="STRING" id="164328.H3H5A3"/>
<keyword evidence="5" id="KW-1185">Reference proteome</keyword>